<evidence type="ECO:0000313" key="2">
    <source>
        <dbReference type="Proteomes" id="UP000325313"/>
    </source>
</evidence>
<proteinExistence type="predicted"/>
<protein>
    <submittedName>
        <fullName evidence="1">Uncharacterized protein</fullName>
    </submittedName>
</protein>
<gene>
    <name evidence="1" type="ORF">PGTUg99_028556</name>
</gene>
<name>A0A5B0RDU8_PUCGR</name>
<sequence length="101" mass="11770">MSWVCFWHLRRAWFPRHRLAKSNPAVQKIWPLSGRSKELEGCVMPVFNVENEKYAAHGLTRAKDASPEGMALHVIGKAAFRLEIYRFTRNMRQTNDVKLKS</sequence>
<organism evidence="1 2">
    <name type="scientific">Puccinia graminis f. sp. tritici</name>
    <dbReference type="NCBI Taxonomy" id="56615"/>
    <lineage>
        <taxon>Eukaryota</taxon>
        <taxon>Fungi</taxon>
        <taxon>Dikarya</taxon>
        <taxon>Basidiomycota</taxon>
        <taxon>Pucciniomycotina</taxon>
        <taxon>Pucciniomycetes</taxon>
        <taxon>Pucciniales</taxon>
        <taxon>Pucciniaceae</taxon>
        <taxon>Puccinia</taxon>
    </lineage>
</organism>
<dbReference type="Proteomes" id="UP000325313">
    <property type="component" value="Unassembled WGS sequence"/>
</dbReference>
<comment type="caution">
    <text evidence="1">The sequence shown here is derived from an EMBL/GenBank/DDBJ whole genome shotgun (WGS) entry which is preliminary data.</text>
</comment>
<reference evidence="1 2" key="1">
    <citation type="submission" date="2019-05" db="EMBL/GenBank/DDBJ databases">
        <title>Emergence of the Ug99 lineage of the wheat stem rust pathogen through somatic hybridization.</title>
        <authorList>
            <person name="Li F."/>
            <person name="Upadhyaya N.M."/>
            <person name="Sperschneider J."/>
            <person name="Matny O."/>
            <person name="Nguyen-Phuc H."/>
            <person name="Mago R."/>
            <person name="Raley C."/>
            <person name="Miller M.E."/>
            <person name="Silverstein K.A.T."/>
            <person name="Henningsen E."/>
            <person name="Hirsch C.D."/>
            <person name="Visser B."/>
            <person name="Pretorius Z.A."/>
            <person name="Steffenson B.J."/>
            <person name="Schwessinger B."/>
            <person name="Dodds P.N."/>
            <person name="Figueroa M."/>
        </authorList>
    </citation>
    <scope>NUCLEOTIDE SEQUENCE [LARGE SCALE GENOMIC DNA]</scope>
    <source>
        <strain evidence="1 2">Ug99</strain>
    </source>
</reference>
<dbReference type="EMBL" id="VDEP01000206">
    <property type="protein sequence ID" value="KAA1123887.1"/>
    <property type="molecule type" value="Genomic_DNA"/>
</dbReference>
<evidence type="ECO:0000313" key="1">
    <source>
        <dbReference type="EMBL" id="KAA1123887.1"/>
    </source>
</evidence>
<accession>A0A5B0RDU8</accession>
<dbReference type="AlphaFoldDB" id="A0A5B0RDU8"/>